<keyword evidence="3" id="KW-0812">Transmembrane</keyword>
<keyword evidence="3" id="KW-1133">Transmembrane helix</keyword>
<dbReference type="InterPro" id="IPR029070">
    <property type="entry name" value="Chitinase_insertion_sf"/>
</dbReference>
<dbReference type="Pfam" id="PF00704">
    <property type="entry name" value="Glyco_hydro_18"/>
    <property type="match status" value="1"/>
</dbReference>
<dbReference type="Proteomes" id="UP000034235">
    <property type="component" value="Unassembled WGS sequence"/>
</dbReference>
<dbReference type="InterPro" id="IPR051887">
    <property type="entry name" value="GH18_Domain-Containing"/>
</dbReference>
<organism evidence="5 6">
    <name type="scientific">Candidatus Daviesbacteria bacterium GW2011_GWA2_38_24</name>
    <dbReference type="NCBI Taxonomy" id="1618422"/>
    <lineage>
        <taxon>Bacteria</taxon>
        <taxon>Candidatus Daviesiibacteriota</taxon>
    </lineage>
</organism>
<dbReference type="Gene3D" id="3.10.50.10">
    <property type="match status" value="1"/>
</dbReference>
<comment type="caution">
    <text evidence="5">The sequence shown here is derived from an EMBL/GenBank/DDBJ whole genome shotgun (WGS) entry which is preliminary data.</text>
</comment>
<keyword evidence="2" id="KW-0326">Glycosidase</keyword>
<dbReference type="PANTHER" id="PTHR46290:SF1">
    <property type="entry name" value="DI-N-ACETYLCHITOBIASE"/>
    <property type="match status" value="1"/>
</dbReference>
<dbReference type="AlphaFoldDB" id="A0A0G0JGH6"/>
<name>A0A0G0JGH6_9BACT</name>
<keyword evidence="3" id="KW-0472">Membrane</keyword>
<protein>
    <submittedName>
        <fullName evidence="5">Glycosyl hydrolase, family 18</fullName>
    </submittedName>
</protein>
<dbReference type="SMART" id="SM00636">
    <property type="entry name" value="Glyco_18"/>
    <property type="match status" value="1"/>
</dbReference>
<keyword evidence="1 5" id="KW-0378">Hydrolase</keyword>
<feature type="domain" description="GH18" evidence="4">
    <location>
        <begin position="109"/>
        <end position="448"/>
    </location>
</feature>
<evidence type="ECO:0000313" key="5">
    <source>
        <dbReference type="EMBL" id="KKQ66773.1"/>
    </source>
</evidence>
<feature type="transmembrane region" description="Helical" evidence="3">
    <location>
        <begin position="60"/>
        <end position="81"/>
    </location>
</feature>
<dbReference type="GO" id="GO:0009313">
    <property type="term" value="P:oligosaccharide catabolic process"/>
    <property type="evidence" value="ECO:0007669"/>
    <property type="project" value="TreeGrafter"/>
</dbReference>
<evidence type="ECO:0000259" key="4">
    <source>
        <dbReference type="PROSITE" id="PS51910"/>
    </source>
</evidence>
<sequence>MPNQAQVRNYPMIFFELPKIKRSITFLKRSKFRNLIHQVFQKTKQKNLKIRWVPVSKQRFYATAAFVDLCLIVLILINAPAPAERILTPLISPLRHEELQPVVISKSDKEVLGFAPYWNFDKLSNVDFDTLTTFAYFGIEVDGDGNLVKDDPGYEMFHSKKATQVFKKAQSKGTRVSLTITQMNNEPILTLMDNPDAQKTAIEQIVSEVKQRGISGVNVDLEYTGDPGPEYRLKFSDFVSNLTEEVHRQVPSSKVTVSVYASAVKEPKIYDIESLAKASDGIFMMAYDFSVASSRNAIPTAPLYGYKEGKYWYDISTAVEDFLKFMPSSKLILGVPYYGYNWPVYSPEIKADTYSSWYARGVAQTYSYIKDSLQADLEGWDDSGKVAYKAYNVDGTWRMIFFDDRKSLGIKYDFAKEKNLKGVGMWALGMDEGKSELWDLLREKFGTKEYADKNIYEY</sequence>
<accession>A0A0G0JGH6</accession>
<dbReference type="GO" id="GO:0008061">
    <property type="term" value="F:chitin binding"/>
    <property type="evidence" value="ECO:0007669"/>
    <property type="project" value="InterPro"/>
</dbReference>
<gene>
    <name evidence="5" type="ORF">US86_C0003G0016</name>
</gene>
<evidence type="ECO:0000313" key="6">
    <source>
        <dbReference type="Proteomes" id="UP000034235"/>
    </source>
</evidence>
<dbReference type="SUPFAM" id="SSF51445">
    <property type="entry name" value="(Trans)glycosidases"/>
    <property type="match status" value="1"/>
</dbReference>
<dbReference type="InterPro" id="IPR011583">
    <property type="entry name" value="Chitinase_II/V-like_cat"/>
</dbReference>
<dbReference type="Gene3D" id="3.20.20.80">
    <property type="entry name" value="Glycosidases"/>
    <property type="match status" value="1"/>
</dbReference>
<dbReference type="InterPro" id="IPR017853">
    <property type="entry name" value="GH"/>
</dbReference>
<evidence type="ECO:0000256" key="3">
    <source>
        <dbReference type="SAM" id="Phobius"/>
    </source>
</evidence>
<evidence type="ECO:0000256" key="2">
    <source>
        <dbReference type="ARBA" id="ARBA00023295"/>
    </source>
</evidence>
<reference evidence="5 6" key="1">
    <citation type="journal article" date="2015" name="Nature">
        <title>rRNA introns, odd ribosomes, and small enigmatic genomes across a large radiation of phyla.</title>
        <authorList>
            <person name="Brown C.T."/>
            <person name="Hug L.A."/>
            <person name="Thomas B.C."/>
            <person name="Sharon I."/>
            <person name="Castelle C.J."/>
            <person name="Singh A."/>
            <person name="Wilkins M.J."/>
            <person name="Williams K.H."/>
            <person name="Banfield J.F."/>
        </authorList>
    </citation>
    <scope>NUCLEOTIDE SEQUENCE [LARGE SCALE GENOMIC DNA]</scope>
</reference>
<evidence type="ECO:0000256" key="1">
    <source>
        <dbReference type="ARBA" id="ARBA00022801"/>
    </source>
</evidence>
<proteinExistence type="predicted"/>
<dbReference type="PROSITE" id="PS51910">
    <property type="entry name" value="GH18_2"/>
    <property type="match status" value="1"/>
</dbReference>
<dbReference type="PANTHER" id="PTHR46290">
    <property type="entry name" value="DI-N-ACETYLCHITOBIASE"/>
    <property type="match status" value="1"/>
</dbReference>
<dbReference type="EMBL" id="LBUP01000003">
    <property type="protein sequence ID" value="KKQ66773.1"/>
    <property type="molecule type" value="Genomic_DNA"/>
</dbReference>
<dbReference type="GO" id="GO:0016798">
    <property type="term" value="F:hydrolase activity, acting on glycosyl bonds"/>
    <property type="evidence" value="ECO:0007669"/>
    <property type="project" value="UniProtKB-KW"/>
</dbReference>
<dbReference type="InterPro" id="IPR001223">
    <property type="entry name" value="Glyco_hydro18_cat"/>
</dbReference>